<evidence type="ECO:0000259" key="7">
    <source>
        <dbReference type="Pfam" id="PF00913"/>
    </source>
</evidence>
<dbReference type="Gene3D" id="1.10.470.10">
    <property type="entry name" value="Variant Surface Glycoprotein, subunit A, domain 2"/>
    <property type="match status" value="1"/>
</dbReference>
<dbReference type="VEuPathDB" id="TriTrypDB:Tb427_000103500"/>
<dbReference type="Gene3D" id="3.90.150.10">
    <property type="entry name" value="Variant Surface Glycoprotein, subunit A domain 1"/>
    <property type="match status" value="1"/>
</dbReference>
<sequence>MATQQAESSLLNLNGAIGSEINAAAAEQEVRGRTDEYISLLTDPQGRANNGGYFLESSGGAHPSTKPVRQSCTVTNRKFEVDNADITTAEIDDAGIRGATAVSDGAASSGGATSCILHQSGGTSANGRFQQEQKAYSVLGGLVKITNAAGSTTIAVANLGTIVTAGVADKAEPLAYLYKAIKDLKDAPATPAEESVEKMFKRLASSPTLEAQLKAELNRTGRIATGTDTKAEATAIMDNIIGSKQHAGNKLWNELKTTEVKPKTGQTTMTKPKLAETTDIEHLDQLLAYYSEEKLASLRQLKADLAAAQANTKVITKTM</sequence>
<keyword evidence="2" id="KW-1003">Cell membrane</keyword>
<feature type="domain" description="Trypanosome variant surface glycoprotein A-type N-terminal" evidence="7">
    <location>
        <begin position="5"/>
        <end position="291"/>
    </location>
</feature>
<dbReference type="AlphaFoldDB" id="A0A1J0RC79"/>
<dbReference type="EMBL" id="KX701517">
    <property type="protein sequence ID" value="APD75473.1"/>
    <property type="molecule type" value="Genomic_DNA"/>
</dbReference>
<dbReference type="SUPFAM" id="SSF58087">
    <property type="entry name" value="Variant surface glycoprotein (N-terminal domain)"/>
    <property type="match status" value="1"/>
</dbReference>
<evidence type="ECO:0000256" key="6">
    <source>
        <dbReference type="ARBA" id="ARBA00023288"/>
    </source>
</evidence>
<comment type="subcellular location">
    <subcellularLocation>
        <location evidence="1">Cell membrane</location>
        <topology evidence="1">Lipid-anchor</topology>
        <topology evidence="1">GPI-anchor</topology>
    </subcellularLocation>
</comment>
<name>A0A1J0RC79_9TRYP</name>
<proteinExistence type="predicted"/>
<evidence type="ECO:0000256" key="2">
    <source>
        <dbReference type="ARBA" id="ARBA00022475"/>
    </source>
</evidence>
<evidence type="ECO:0000256" key="3">
    <source>
        <dbReference type="ARBA" id="ARBA00022622"/>
    </source>
</evidence>
<protein>
    <submittedName>
        <fullName evidence="8">Variant surface glycoprotein 1125.5380</fullName>
    </submittedName>
</protein>
<keyword evidence="3" id="KW-0336">GPI-anchor</keyword>
<dbReference type="GO" id="GO:0098552">
    <property type="term" value="C:side of membrane"/>
    <property type="evidence" value="ECO:0007669"/>
    <property type="project" value="UniProtKB-KW"/>
</dbReference>
<dbReference type="GO" id="GO:0042783">
    <property type="term" value="P:symbiont-mediated evasion of host immune response"/>
    <property type="evidence" value="ECO:0007669"/>
    <property type="project" value="InterPro"/>
</dbReference>
<reference evidence="8" key="1">
    <citation type="submission" date="2016-08" db="EMBL/GenBank/DDBJ databases">
        <title>VSG repertoire of Trypanosoma brucei EATRO 1125.</title>
        <authorList>
            <person name="Cross G.A."/>
        </authorList>
    </citation>
    <scope>NUCLEOTIDE SEQUENCE</scope>
    <source>
        <strain evidence="8">EATRO 1125</strain>
    </source>
</reference>
<evidence type="ECO:0000256" key="4">
    <source>
        <dbReference type="ARBA" id="ARBA00023136"/>
    </source>
</evidence>
<dbReference type="GO" id="GO:0005886">
    <property type="term" value="C:plasma membrane"/>
    <property type="evidence" value="ECO:0007669"/>
    <property type="project" value="UniProtKB-SubCell"/>
</dbReference>
<evidence type="ECO:0000256" key="1">
    <source>
        <dbReference type="ARBA" id="ARBA00004609"/>
    </source>
</evidence>
<evidence type="ECO:0000256" key="5">
    <source>
        <dbReference type="ARBA" id="ARBA00023180"/>
    </source>
</evidence>
<dbReference type="VEuPathDB" id="TriTrypDB:Tb427_000103600"/>
<organism evidence="8">
    <name type="scientific">Trypanosoma brucei</name>
    <dbReference type="NCBI Taxonomy" id="5691"/>
    <lineage>
        <taxon>Eukaryota</taxon>
        <taxon>Discoba</taxon>
        <taxon>Euglenozoa</taxon>
        <taxon>Kinetoplastea</taxon>
        <taxon>Metakinetoplastina</taxon>
        <taxon>Trypanosomatida</taxon>
        <taxon>Trypanosomatidae</taxon>
        <taxon>Trypanosoma</taxon>
    </lineage>
</organism>
<dbReference type="Pfam" id="PF00913">
    <property type="entry name" value="Trypan_glycop"/>
    <property type="match status" value="1"/>
</dbReference>
<evidence type="ECO:0000313" key="8">
    <source>
        <dbReference type="EMBL" id="APD75473.1"/>
    </source>
</evidence>
<dbReference type="InterPro" id="IPR001812">
    <property type="entry name" value="Trypano_VSG_A_N_dom"/>
</dbReference>
<keyword evidence="4" id="KW-0472">Membrane</keyword>
<keyword evidence="5" id="KW-0325">Glycoprotein</keyword>
<keyword evidence="6" id="KW-0449">Lipoprotein</keyword>
<accession>A0A1J0RC79</accession>